<evidence type="ECO:0000313" key="12">
    <source>
        <dbReference type="Proteomes" id="UP001500784"/>
    </source>
</evidence>
<dbReference type="SUPFAM" id="SSF101801">
    <property type="entry name" value="Surface presentation of antigens (SPOA)"/>
    <property type="match status" value="1"/>
</dbReference>
<comment type="caution">
    <text evidence="11">The sequence shown here is derived from an EMBL/GenBank/DDBJ whole genome shotgun (WGS) entry which is preliminary data.</text>
</comment>
<dbReference type="InterPro" id="IPR028976">
    <property type="entry name" value="CheC-like_sf"/>
</dbReference>
<dbReference type="CDD" id="cd17908">
    <property type="entry name" value="FliM"/>
    <property type="match status" value="1"/>
</dbReference>
<dbReference type="Gene3D" id="3.40.1550.10">
    <property type="entry name" value="CheC-like"/>
    <property type="match status" value="1"/>
</dbReference>
<keyword evidence="6" id="KW-0145">Chemotaxis</keyword>
<evidence type="ECO:0000256" key="7">
    <source>
        <dbReference type="ARBA" id="ARBA00022779"/>
    </source>
</evidence>
<proteinExistence type="inferred from homology"/>
<keyword evidence="12" id="KW-1185">Reference proteome</keyword>
<accession>A0ABP5AQM7</accession>
<keyword evidence="8" id="KW-0472">Membrane</keyword>
<keyword evidence="9" id="KW-0975">Bacterial flagellum</keyword>
<keyword evidence="11" id="KW-0282">Flagellum</keyword>
<evidence type="ECO:0000256" key="1">
    <source>
        <dbReference type="ARBA" id="ARBA00004117"/>
    </source>
</evidence>
<evidence type="ECO:0000256" key="6">
    <source>
        <dbReference type="ARBA" id="ARBA00022500"/>
    </source>
</evidence>
<keyword evidence="7" id="KW-0283">Flagellar rotation</keyword>
<sequence>MQSLRSIVPCVTVQQDISLGMPPKAQRQVEAYDFRRPTTLAREHARVLEMAFDTFGRQWGTQLTAKVRVLSQVTSEQVQTMTYDEYVASLPEDTGMVLFSMPNISAKAVIQFPMAAALSWVRHMLGGTGNQPAPERKLTHIEQALLSRIMDEALEDLHYALGSLLAAPLSPSSIQYNSQFAQAAGSTVPMIVARFEMVVGDAAAPATVALPAEAILPQLGPVRPNLSDATPAELVTEQLANLPVDVSLQLNPIWVKPGVVLDLAVGDVLNLDHPQHRPLNVTVDGQTLAQAAVGASGSRLAGVIVSTEENI</sequence>
<dbReference type="EMBL" id="BAAALV010000005">
    <property type="protein sequence ID" value="GAA1920198.1"/>
    <property type="molecule type" value="Genomic_DNA"/>
</dbReference>
<dbReference type="InterPro" id="IPR001543">
    <property type="entry name" value="FliN-like_C"/>
</dbReference>
<reference evidence="12" key="1">
    <citation type="journal article" date="2019" name="Int. J. Syst. Evol. Microbiol.">
        <title>The Global Catalogue of Microorganisms (GCM) 10K type strain sequencing project: providing services to taxonomists for standard genome sequencing and annotation.</title>
        <authorList>
            <consortium name="The Broad Institute Genomics Platform"/>
            <consortium name="The Broad Institute Genome Sequencing Center for Infectious Disease"/>
            <person name="Wu L."/>
            <person name="Ma J."/>
        </authorList>
    </citation>
    <scope>NUCLEOTIDE SEQUENCE [LARGE SCALE GENOMIC DNA]</scope>
    <source>
        <strain evidence="12">JCM 13316</strain>
    </source>
</reference>
<dbReference type="PANTHER" id="PTHR30034">
    <property type="entry name" value="FLAGELLAR MOTOR SWITCH PROTEIN FLIM"/>
    <property type="match status" value="1"/>
</dbReference>
<keyword evidence="11" id="KW-0966">Cell projection</keyword>
<gene>
    <name evidence="11" type="primary">fliM</name>
    <name evidence="11" type="ORF">GCM10009688_26600</name>
</gene>
<dbReference type="PIRSF" id="PIRSF002888">
    <property type="entry name" value="FliM"/>
    <property type="match status" value="1"/>
</dbReference>
<name>A0ABP5AQM7_9MICC</name>
<evidence type="ECO:0000256" key="9">
    <source>
        <dbReference type="ARBA" id="ARBA00023143"/>
    </source>
</evidence>
<dbReference type="InterPro" id="IPR001689">
    <property type="entry name" value="Flag_FliM"/>
</dbReference>
<dbReference type="Pfam" id="PF02154">
    <property type="entry name" value="FliM"/>
    <property type="match status" value="1"/>
</dbReference>
<dbReference type="PANTHER" id="PTHR30034:SF6">
    <property type="entry name" value="YOP PROTEINS TRANSLOCATION PROTEIN Q"/>
    <property type="match status" value="1"/>
</dbReference>
<comment type="subcellular location">
    <subcellularLocation>
        <location evidence="1">Bacterial flagellum basal body</location>
    </subcellularLocation>
    <subcellularLocation>
        <location evidence="2">Cell membrane</location>
        <topology evidence="2">Peripheral membrane protein</topology>
    </subcellularLocation>
</comment>
<keyword evidence="5" id="KW-1003">Cell membrane</keyword>
<dbReference type="InterPro" id="IPR036429">
    <property type="entry name" value="SpoA-like_sf"/>
</dbReference>
<evidence type="ECO:0000256" key="8">
    <source>
        <dbReference type="ARBA" id="ARBA00023136"/>
    </source>
</evidence>
<dbReference type="Pfam" id="PF01052">
    <property type="entry name" value="FliMN_C"/>
    <property type="match status" value="1"/>
</dbReference>
<comment type="similarity">
    <text evidence="3">Belongs to the FliM family.</text>
</comment>
<dbReference type="Gene3D" id="2.30.330.10">
    <property type="entry name" value="SpoA-like"/>
    <property type="match status" value="1"/>
</dbReference>
<dbReference type="SUPFAM" id="SSF103039">
    <property type="entry name" value="CheC-like"/>
    <property type="match status" value="1"/>
</dbReference>
<keyword evidence="11" id="KW-0969">Cilium</keyword>
<feature type="domain" description="Flagellar motor switch protein FliN-like C-terminal" evidence="10">
    <location>
        <begin position="237"/>
        <end position="304"/>
    </location>
</feature>
<evidence type="ECO:0000256" key="5">
    <source>
        <dbReference type="ARBA" id="ARBA00022475"/>
    </source>
</evidence>
<organism evidence="11 12">
    <name type="scientific">Arthrobacter gandavensis</name>
    <dbReference type="NCBI Taxonomy" id="169960"/>
    <lineage>
        <taxon>Bacteria</taxon>
        <taxon>Bacillati</taxon>
        <taxon>Actinomycetota</taxon>
        <taxon>Actinomycetes</taxon>
        <taxon>Micrococcales</taxon>
        <taxon>Micrococcaceae</taxon>
        <taxon>Arthrobacter</taxon>
    </lineage>
</organism>
<protein>
    <recommendedName>
        <fullName evidence="4">Flagellar motor switch protein FliM</fullName>
    </recommendedName>
</protein>
<evidence type="ECO:0000256" key="4">
    <source>
        <dbReference type="ARBA" id="ARBA00021898"/>
    </source>
</evidence>
<evidence type="ECO:0000256" key="2">
    <source>
        <dbReference type="ARBA" id="ARBA00004202"/>
    </source>
</evidence>
<evidence type="ECO:0000313" key="11">
    <source>
        <dbReference type="EMBL" id="GAA1920198.1"/>
    </source>
</evidence>
<evidence type="ECO:0000256" key="3">
    <source>
        <dbReference type="ARBA" id="ARBA00011049"/>
    </source>
</evidence>
<evidence type="ECO:0000259" key="10">
    <source>
        <dbReference type="Pfam" id="PF01052"/>
    </source>
</evidence>
<dbReference type="Proteomes" id="UP001500784">
    <property type="component" value="Unassembled WGS sequence"/>
</dbReference>